<dbReference type="EMBL" id="VGIR01000056">
    <property type="protein sequence ID" value="MBM3332039.1"/>
    <property type="molecule type" value="Genomic_DNA"/>
</dbReference>
<protein>
    <recommendedName>
        <fullName evidence="3">T9SS type A sorting domain-containing protein</fullName>
    </recommendedName>
</protein>
<sequence>MNRLVAVLLALALSVGAVFGQGRVLWQDGGVQLCGPSATEDLVATSDGAGGAIVVWSDARQWPDGIYAQRVNGSGDPLWTDSGIAIDDSSIAGRICVVADGENGAIVVWGPSSAGASIAVQRLDADGTPLWGANGLEIRPLVINPPLSNAPAVARDGHGGAIVAWTANVAVSGPLDTLIVCRVDSSGTKRWETVVRMDTMNDPPTLCQDGHGGGVIAWSEHYLGPVRVQCVDSAGSIRWDSAGVLACTLSAVKAVWACVAMGESSFAVGFAVGPGWHDRAQMFDLAGNRLWGPIGVPVTGTSYSSSGCVALPTDVRRQSIWLWSENRTGTTDLFVQKLDSAGIRGWDSTGVWLGSVDTSGGQFSAAIDGRGGAIAAWTLYRSRLNWDVYAQHVDSSGRLCWSDTGLAVCLGDDNVRYPVAVTDGDGGAIIVWLDDRGLYVQRVADVPGGMESVGDERRAMDEGPTVARGMLLLAGATSHRPQAPSWLSDAVGRKVLDLKPGANDVRALAPGVYFVREAQAQAQAQAVRKIIKLK</sequence>
<comment type="caution">
    <text evidence="1">The sequence shown here is derived from an EMBL/GenBank/DDBJ whole genome shotgun (WGS) entry which is preliminary data.</text>
</comment>
<dbReference type="AlphaFoldDB" id="A0A938BTM7"/>
<evidence type="ECO:0000313" key="1">
    <source>
        <dbReference type="EMBL" id="MBM3332039.1"/>
    </source>
</evidence>
<gene>
    <name evidence="1" type="ORF">FJY68_09360</name>
</gene>
<evidence type="ECO:0008006" key="3">
    <source>
        <dbReference type="Google" id="ProtNLM"/>
    </source>
</evidence>
<evidence type="ECO:0000313" key="2">
    <source>
        <dbReference type="Proteomes" id="UP000779900"/>
    </source>
</evidence>
<reference evidence="1" key="1">
    <citation type="submission" date="2019-03" db="EMBL/GenBank/DDBJ databases">
        <title>Lake Tanganyika Metagenome-Assembled Genomes (MAGs).</title>
        <authorList>
            <person name="Tran P."/>
        </authorList>
    </citation>
    <scope>NUCLEOTIDE SEQUENCE</scope>
    <source>
        <strain evidence="1">K_DeepCast_150m_m2_040</strain>
    </source>
</reference>
<accession>A0A938BTM7</accession>
<dbReference type="Proteomes" id="UP000779900">
    <property type="component" value="Unassembled WGS sequence"/>
</dbReference>
<name>A0A938BTM7_UNCW3</name>
<organism evidence="1 2">
    <name type="scientific">candidate division WOR-3 bacterium</name>
    <dbReference type="NCBI Taxonomy" id="2052148"/>
    <lineage>
        <taxon>Bacteria</taxon>
        <taxon>Bacteria division WOR-3</taxon>
    </lineage>
</organism>
<proteinExistence type="predicted"/>